<dbReference type="InterPro" id="IPR011993">
    <property type="entry name" value="PH-like_dom_sf"/>
</dbReference>
<dbReference type="PROSITE" id="PS00626">
    <property type="entry name" value="RCC1_2"/>
    <property type="match status" value="1"/>
</dbReference>
<dbReference type="GO" id="GO:0005085">
    <property type="term" value="F:guanyl-nucleotide exchange factor activity"/>
    <property type="evidence" value="ECO:0007669"/>
    <property type="project" value="UniProtKB-KW"/>
</dbReference>
<feature type="compositionally biased region" description="Polar residues" evidence="4">
    <location>
        <begin position="461"/>
        <end position="474"/>
    </location>
</feature>
<dbReference type="InterPro" id="IPR057248">
    <property type="entry name" value="Alsin-like_PH"/>
</dbReference>
<feature type="region of interest" description="Disordered" evidence="4">
    <location>
        <begin position="254"/>
        <end position="298"/>
    </location>
</feature>
<feature type="repeat" description="RCC1" evidence="3">
    <location>
        <begin position="155"/>
        <end position="205"/>
    </location>
</feature>
<dbReference type="GO" id="GO:0005737">
    <property type="term" value="C:cytoplasm"/>
    <property type="evidence" value="ECO:0007669"/>
    <property type="project" value="TreeGrafter"/>
</dbReference>
<dbReference type="InterPro" id="IPR003409">
    <property type="entry name" value="MORN"/>
</dbReference>
<dbReference type="PROSITE" id="PS50012">
    <property type="entry name" value="RCC1_3"/>
    <property type="match status" value="5"/>
</dbReference>
<dbReference type="PANTHER" id="PTHR46089">
    <property type="entry name" value="ALSIN HOMOLOG"/>
    <property type="match status" value="1"/>
</dbReference>
<dbReference type="PROSITE" id="PS51205">
    <property type="entry name" value="VPS9"/>
    <property type="match status" value="1"/>
</dbReference>
<dbReference type="Gene3D" id="2.130.10.30">
    <property type="entry name" value="Regulator of chromosome condensation 1/beta-lactamase-inhibitor protein II"/>
    <property type="match status" value="2"/>
</dbReference>
<dbReference type="CDD" id="cd13269">
    <property type="entry name" value="PH_alsin"/>
    <property type="match status" value="1"/>
</dbReference>
<dbReference type="SUPFAM" id="SSF109993">
    <property type="entry name" value="VPS9 domain"/>
    <property type="match status" value="1"/>
</dbReference>
<dbReference type="InterPro" id="IPR003123">
    <property type="entry name" value="VPS9"/>
</dbReference>
<dbReference type="Gene3D" id="1.20.900.10">
    <property type="entry name" value="Dbl homology (DH) domain"/>
    <property type="match status" value="1"/>
</dbReference>
<name>Q4T740_TETNG</name>
<dbReference type="GO" id="GO:0016197">
    <property type="term" value="P:endosomal transport"/>
    <property type="evidence" value="ECO:0007669"/>
    <property type="project" value="TreeGrafter"/>
</dbReference>
<evidence type="ECO:0000256" key="1">
    <source>
        <dbReference type="ARBA" id="ARBA00022658"/>
    </source>
</evidence>
<feature type="non-terminal residue" evidence="7">
    <location>
        <position position="1627"/>
    </location>
</feature>
<dbReference type="SUPFAM" id="SSF82185">
    <property type="entry name" value="Histone H3 K4-specific methyltransferase SET7/9 N-terminal domain"/>
    <property type="match status" value="2"/>
</dbReference>
<dbReference type="Pfam" id="PF02493">
    <property type="entry name" value="MORN"/>
    <property type="match status" value="7"/>
</dbReference>
<organism evidence="7">
    <name type="scientific">Tetraodon nigroviridis</name>
    <name type="common">Spotted green pufferfish</name>
    <name type="synonym">Chelonodon nigroviridis</name>
    <dbReference type="NCBI Taxonomy" id="99883"/>
    <lineage>
        <taxon>Eukaryota</taxon>
        <taxon>Metazoa</taxon>
        <taxon>Chordata</taxon>
        <taxon>Craniata</taxon>
        <taxon>Vertebrata</taxon>
        <taxon>Euteleostomi</taxon>
        <taxon>Actinopterygii</taxon>
        <taxon>Neopterygii</taxon>
        <taxon>Teleostei</taxon>
        <taxon>Neoteleostei</taxon>
        <taxon>Acanthomorphata</taxon>
        <taxon>Eupercaria</taxon>
        <taxon>Tetraodontiformes</taxon>
        <taxon>Tetradontoidea</taxon>
        <taxon>Tetraodontidae</taxon>
        <taxon>Tetraodon</taxon>
    </lineage>
</organism>
<feature type="repeat" description="RCC1" evidence="3">
    <location>
        <begin position="45"/>
        <end position="92"/>
    </location>
</feature>
<feature type="region of interest" description="Disordered" evidence="4">
    <location>
        <begin position="430"/>
        <end position="487"/>
    </location>
</feature>
<dbReference type="InterPro" id="IPR037191">
    <property type="entry name" value="VPS9_dom_sf"/>
</dbReference>
<dbReference type="Pfam" id="PF25582">
    <property type="entry name" value="DH_Alsin"/>
    <property type="match status" value="1"/>
</dbReference>
<dbReference type="GO" id="GO:0030425">
    <property type="term" value="C:dendrite"/>
    <property type="evidence" value="ECO:0007669"/>
    <property type="project" value="TreeGrafter"/>
</dbReference>
<reference evidence="7" key="2">
    <citation type="submission" date="2004-02" db="EMBL/GenBank/DDBJ databases">
        <authorList>
            <consortium name="Genoscope"/>
            <consortium name="Whitehead Institute Centre for Genome Research"/>
        </authorList>
    </citation>
    <scope>NUCLEOTIDE SEQUENCE</scope>
</reference>
<dbReference type="SUPFAM" id="SSF48065">
    <property type="entry name" value="DBL homology domain (DH-domain)"/>
    <property type="match status" value="1"/>
</dbReference>
<dbReference type="GO" id="GO:0031267">
    <property type="term" value="F:small GTPase binding"/>
    <property type="evidence" value="ECO:0007669"/>
    <property type="project" value="TreeGrafter"/>
</dbReference>
<dbReference type="OrthoDB" id="48314at2759"/>
<feature type="repeat" description="RCC1" evidence="3">
    <location>
        <begin position="541"/>
        <end position="591"/>
    </location>
</feature>
<dbReference type="InterPro" id="IPR051984">
    <property type="entry name" value="Alsin"/>
</dbReference>
<keyword evidence="1" id="KW-0344">Guanine-nucleotide releasing factor</keyword>
<evidence type="ECO:0000256" key="2">
    <source>
        <dbReference type="ARBA" id="ARBA00022737"/>
    </source>
</evidence>
<evidence type="ECO:0000256" key="3">
    <source>
        <dbReference type="PROSITE-ProRule" id="PRU00235"/>
    </source>
</evidence>
<dbReference type="Gene3D" id="2.30.29.30">
    <property type="entry name" value="Pleckstrin-homology domain (PH domain)/Phosphotyrosine-binding domain (PTB)"/>
    <property type="match status" value="1"/>
</dbReference>
<feature type="domain" description="VPS9" evidence="6">
    <location>
        <begin position="1495"/>
        <end position="1627"/>
    </location>
</feature>
<dbReference type="Pfam" id="PF00415">
    <property type="entry name" value="RCC1"/>
    <property type="match status" value="4"/>
</dbReference>
<dbReference type="Gene3D" id="1.20.1050.80">
    <property type="entry name" value="VPS9 domain"/>
    <property type="match status" value="1"/>
</dbReference>
<proteinExistence type="predicted"/>
<dbReference type="PANTHER" id="PTHR46089:SF3">
    <property type="entry name" value="ALSIN"/>
    <property type="match status" value="1"/>
</dbReference>
<feature type="repeat" description="RCC1" evidence="3">
    <location>
        <begin position="93"/>
        <end position="154"/>
    </location>
</feature>
<evidence type="ECO:0000259" key="5">
    <source>
        <dbReference type="PROSITE" id="PS50003"/>
    </source>
</evidence>
<keyword evidence="2" id="KW-0677">Repeat</keyword>
<dbReference type="PROSITE" id="PS50003">
    <property type="entry name" value="PH_DOMAIN"/>
    <property type="match status" value="1"/>
</dbReference>
<dbReference type="SUPFAM" id="SSF50729">
    <property type="entry name" value="PH domain-like"/>
    <property type="match status" value="1"/>
</dbReference>
<dbReference type="SMART" id="SM00698">
    <property type="entry name" value="MORN"/>
    <property type="match status" value="7"/>
</dbReference>
<dbReference type="PRINTS" id="PR00633">
    <property type="entry name" value="RCCNDNSATION"/>
</dbReference>
<dbReference type="InterPro" id="IPR035899">
    <property type="entry name" value="DBL_dom_sf"/>
</dbReference>
<dbReference type="InterPro" id="IPR000408">
    <property type="entry name" value="Reg_chr_condens"/>
</dbReference>
<evidence type="ECO:0000313" key="7">
    <source>
        <dbReference type="EMBL" id="CAF91292.1"/>
    </source>
</evidence>
<feature type="compositionally biased region" description="Low complexity" evidence="4">
    <location>
        <begin position="269"/>
        <end position="285"/>
    </location>
</feature>
<evidence type="ECO:0000256" key="4">
    <source>
        <dbReference type="SAM" id="MobiDB-lite"/>
    </source>
</evidence>
<sequence>DRGLFLIWRSAGPSVQLCPERVLLSIPVVQAALGEHHGVLLVQGGLVYTFGELFWKGLSVPASAPVLEGSLLGKMVVRVAAGGFHCGAVSEQGHVYTWGENTGGQCGLTERGTEKTITEPSPVSVVDHDVTPPAAVRVADLAFGREHSLALSAQNELWAWGSGCQLGLVTTAFPVCRPQKVEHLAGRHVIQVVCGAYHSLALVRSLPPNSHNSQKPSDQTERSHSPLCLEREEAFGGDGGHYCPLGVELTEGMAAETSSRRRCPRRRLNPGGRSAGSSPGSAAGALNEDGKTHAKEKSAFPDESQLQYLLQKLSSHSLERLQVAKDTESLSSCTSGLHFEFFEFFFHTFSPLKQNSLCLLSHSFCSSVFPSYKEEPNKSSNLWKPVTSDCPFSDVGGTLPCSSSSLCLDEVRLCLESGLQVQPGKKLSSLSSQTYKAKSAGSRRHSVPGTPTRGSPRRQRANANLKSSGGQTQAAAPEEEDDGLPSLDTEVWSWGRGSEGQLGHGDQLARLQPLCIKALSGEEVVQVAAGSHHSLALTATCQVYSWGSNMCGQLGHVSTSFIVPHQAKLSDGLRVWGVSAGQNHSLLLADGDCVQPVLLYCGQQKEAPTEQRQKSGQKSPSRAETGIVRPTLLPVCLEVGTSPTDSRRGAIRVTPSIHFPVKMGYVSSVRSGGQSCAVLADQNVMGFISAIHELGSRERLFYCWMCRVRKLLLTPTRSKENASPSLGEPCSRLFSSLCERFSHLSVLIGRHSTSLTYFLQNAQGRDVASLPLLTHMEHFVELYKEYGPKYCSSVGDFQVMGGFQALQKLTLECLQPTVLAQLSVSDQAAGEDNGLESLLYWPLQQLHHYSRVLLKLASCFDVLTAEFQSLHQGCGHYESLSLSLSRMKKEAESTFLFWKSHSGKSTESLRLPQRRVVCESSSRRSLTLQNAGRFSNHGFILFNDALVHTQFSTHHVYPLTCLWVKPVAEDSSGLFAIRIICPEESFTIVASTPQEKNKWLRSINRALDQVLGGSGEGSSPGTTGMSRTASYTFTAEGRFKDAKYNGGWMSGRLHGRGTLRWPDGRSYCGNFRNGLEDGYGECVMPNKELNKTDSYHGHWRDGKIHGFGKYKYASGEVYEGCFSDGQRHGYGMLSSGKLGKETSSVFIGCWVHDKKTGYGVYDDISRGEKYMGMWVEEKRHGSGVVVTQQGVYYEGTFRDNKMSGPGLLMSEDDTALQAEFSDDWVVSGRGVLLLPNGDWLEGVFSGEWPSGLKVDGTYTKPFVDEPVNKERTNMFRLGQYVVPAGQRWLCVFAECWSRLGCDAAGRGDGSTAWENIAVSITAARRQSPDLSRSQNKLLESLEFIPQQPVTTSTYDSVRRYLIKACDTPLHPLGWLVETLVTVYRMTYVGVEANRRLLSQAVQELQADLTRFYNIVQFLFPGMPDDGAVIPDPPESPSGVQSTSGQEDFSTVVVSCSSLLLPLLLPRLYPALFNLYRLQEEQADAQYWERILRLNKQPDKSLLSFLGVQEKFWPVWTSILGEKKQILSSSKDACFISAVETLQQISTTFTPSDKLVVIQKTFEELTQEVNPLLDDRFLWCMDDLLPLFIYVVVRAGIRNLGAEINMIEDLMDPNVQHGELGLMFTTLK</sequence>
<accession>Q4T740</accession>
<dbReference type="KEGG" id="tng:GSTEN00005944G001"/>
<comment type="caution">
    <text evidence="7">The sequence shown here is derived from an EMBL/GenBank/DDBJ whole genome shotgun (WGS) entry which is preliminary data.</text>
</comment>
<gene>
    <name evidence="7" type="ORF">GSTENG00005944001</name>
</gene>
<dbReference type="SUPFAM" id="SSF50985">
    <property type="entry name" value="RCC1/BLIP-II"/>
    <property type="match status" value="2"/>
</dbReference>
<dbReference type="EMBL" id="CAAE01008332">
    <property type="protein sequence ID" value="CAF91292.1"/>
    <property type="molecule type" value="Genomic_DNA"/>
</dbReference>
<dbReference type="GO" id="GO:0005813">
    <property type="term" value="C:centrosome"/>
    <property type="evidence" value="ECO:0007669"/>
    <property type="project" value="TreeGrafter"/>
</dbReference>
<feature type="domain" description="PH" evidence="5">
    <location>
        <begin position="975"/>
        <end position="1008"/>
    </location>
</feature>
<feature type="non-terminal residue" evidence="7">
    <location>
        <position position="1"/>
    </location>
</feature>
<protein>
    <submittedName>
        <fullName evidence="7">(spotted green pufferfish) hypothetical protein</fullName>
    </submittedName>
</protein>
<dbReference type="Gene3D" id="2.20.110.10">
    <property type="entry name" value="Histone H3 K4-specific methyltransferase SET7/9 N-terminal domain"/>
    <property type="match status" value="3"/>
</dbReference>
<dbReference type="InterPro" id="IPR001849">
    <property type="entry name" value="PH_domain"/>
</dbReference>
<reference evidence="7" key="1">
    <citation type="journal article" date="2004" name="Nature">
        <title>Genome duplication in the teleost fish Tetraodon nigroviridis reveals the early vertebrate proto-karyotype.</title>
        <authorList>
            <person name="Jaillon O."/>
            <person name="Aury J.-M."/>
            <person name="Brunet F."/>
            <person name="Petit J.-L."/>
            <person name="Stange-Thomann N."/>
            <person name="Mauceli E."/>
            <person name="Bouneau L."/>
            <person name="Fischer C."/>
            <person name="Ozouf-Costaz C."/>
            <person name="Bernot A."/>
            <person name="Nicaud S."/>
            <person name="Jaffe D."/>
            <person name="Fisher S."/>
            <person name="Lutfalla G."/>
            <person name="Dossat C."/>
            <person name="Segurens B."/>
            <person name="Dasilva C."/>
            <person name="Salanoubat M."/>
            <person name="Levy M."/>
            <person name="Boudet N."/>
            <person name="Castellano S."/>
            <person name="Anthouard V."/>
            <person name="Jubin C."/>
            <person name="Castelli V."/>
            <person name="Katinka M."/>
            <person name="Vacherie B."/>
            <person name="Biemont C."/>
            <person name="Skalli Z."/>
            <person name="Cattolico L."/>
            <person name="Poulain J."/>
            <person name="De Berardinis V."/>
            <person name="Cruaud C."/>
            <person name="Duprat S."/>
            <person name="Brottier P."/>
            <person name="Coutanceau J.-P."/>
            <person name="Gouzy J."/>
            <person name="Parra G."/>
            <person name="Lardier G."/>
            <person name="Chapple C."/>
            <person name="McKernan K.J."/>
            <person name="McEwan P."/>
            <person name="Bosak S."/>
            <person name="Kellis M."/>
            <person name="Volff J.-N."/>
            <person name="Guigo R."/>
            <person name="Zody M.C."/>
            <person name="Mesirov J."/>
            <person name="Lindblad-Toh K."/>
            <person name="Birren B."/>
            <person name="Nusbaum C."/>
            <person name="Kahn D."/>
            <person name="Robinson-Rechavi M."/>
            <person name="Laudet V."/>
            <person name="Schachter V."/>
            <person name="Quetier F."/>
            <person name="Saurin W."/>
            <person name="Scarpelli C."/>
            <person name="Wincker P."/>
            <person name="Lander E.S."/>
            <person name="Weissenbach J."/>
            <person name="Roest Crollius H."/>
        </authorList>
    </citation>
    <scope>NUCLEOTIDE SEQUENCE [LARGE SCALE GENOMIC DNA]</scope>
</reference>
<dbReference type="InterPro" id="IPR009091">
    <property type="entry name" value="RCC1/BLIP-II"/>
</dbReference>
<dbReference type="Pfam" id="PF25383">
    <property type="entry name" value="PH_alsin"/>
    <property type="match status" value="1"/>
</dbReference>
<dbReference type="Pfam" id="PF02204">
    <property type="entry name" value="VPS9"/>
    <property type="match status" value="1"/>
</dbReference>
<feature type="repeat" description="RCC1" evidence="3">
    <location>
        <begin position="489"/>
        <end position="540"/>
    </location>
</feature>
<feature type="compositionally biased region" description="Basic and acidic residues" evidence="4">
    <location>
        <begin position="288"/>
        <end position="298"/>
    </location>
</feature>
<evidence type="ECO:0000259" key="6">
    <source>
        <dbReference type="PROSITE" id="PS51205"/>
    </source>
</evidence>